<dbReference type="NCBIfam" id="TIGR01832">
    <property type="entry name" value="kduD"/>
    <property type="match status" value="1"/>
</dbReference>
<protein>
    <submittedName>
        <fullName evidence="3">2-deoxy-d-gluconate 3-dehydrogenase</fullName>
    </submittedName>
</protein>
<evidence type="ECO:0000313" key="3">
    <source>
        <dbReference type="EMBL" id="EGO64935.1"/>
    </source>
</evidence>
<dbReference type="eggNOG" id="COG1028">
    <property type="taxonomic scope" value="Bacteria"/>
</dbReference>
<dbReference type="NCBIfam" id="NF005559">
    <property type="entry name" value="PRK07231.1"/>
    <property type="match status" value="1"/>
</dbReference>
<accession>F7NG17</accession>
<dbReference type="GO" id="GO:0008206">
    <property type="term" value="P:bile acid metabolic process"/>
    <property type="evidence" value="ECO:0007669"/>
    <property type="project" value="UniProtKB-ARBA"/>
</dbReference>
<dbReference type="Pfam" id="PF13561">
    <property type="entry name" value="adh_short_C2"/>
    <property type="match status" value="1"/>
</dbReference>
<sequence length="253" mass="26829">MILDKFSLAGRVAIVTGASRGLGEGMALGLAEAGADLVVVASSDRIHGTAEKVRKLGRRCAVVQADLGSIKPISEIIRTSLDQYGKIDILVNCAGIIRRAPAIEFSEQDWDDVIDVNQKTVFFMCQAAAKEMLKQKKGKIINIASLLSFQGGIIVPSYTASKSAVAGLTKALANEWAAHGINVNAIAPGYMATEMTEALQNSAERAPAILSRIPQGRWGTPEDMKGAVVYLASDASDYLQGQILAVDGGWLGR</sequence>
<dbReference type="Proteomes" id="UP000003240">
    <property type="component" value="Unassembled WGS sequence"/>
</dbReference>
<proteinExistence type="inferred from homology"/>
<dbReference type="CDD" id="cd05347">
    <property type="entry name" value="Ga5DH-like_SDR_c"/>
    <property type="match status" value="1"/>
</dbReference>
<dbReference type="PANTHER" id="PTHR42760">
    <property type="entry name" value="SHORT-CHAIN DEHYDROGENASES/REDUCTASES FAMILY MEMBER"/>
    <property type="match status" value="1"/>
</dbReference>
<dbReference type="InterPro" id="IPR036291">
    <property type="entry name" value="NAD(P)-bd_dom_sf"/>
</dbReference>
<dbReference type="GO" id="GO:0051287">
    <property type="term" value="F:NAD binding"/>
    <property type="evidence" value="ECO:0007669"/>
    <property type="project" value="InterPro"/>
</dbReference>
<evidence type="ECO:0000256" key="2">
    <source>
        <dbReference type="ARBA" id="ARBA00023002"/>
    </source>
</evidence>
<reference evidence="3 4" key="1">
    <citation type="journal article" date="2011" name="EMBO J.">
        <title>Structural diversity of bacterial flagellar motors.</title>
        <authorList>
            <person name="Chen S."/>
            <person name="Beeby M."/>
            <person name="Murphy G.E."/>
            <person name="Leadbetter J.R."/>
            <person name="Hendrixson D.R."/>
            <person name="Briegel A."/>
            <person name="Li Z."/>
            <person name="Shi J."/>
            <person name="Tocheva E.I."/>
            <person name="Muller A."/>
            <person name="Dobro M.J."/>
            <person name="Jensen G.J."/>
        </authorList>
    </citation>
    <scope>NUCLEOTIDE SEQUENCE [LARGE SCALE GENOMIC DNA]</scope>
    <source>
        <strain evidence="3 4">DSM 6540</strain>
    </source>
</reference>
<comment type="caution">
    <text evidence="3">The sequence shown here is derived from an EMBL/GenBank/DDBJ whole genome shotgun (WGS) entry which is preliminary data.</text>
</comment>
<dbReference type="PROSITE" id="PS00061">
    <property type="entry name" value="ADH_SHORT"/>
    <property type="match status" value="1"/>
</dbReference>
<dbReference type="SUPFAM" id="SSF51735">
    <property type="entry name" value="NAD(P)-binding Rossmann-fold domains"/>
    <property type="match status" value="1"/>
</dbReference>
<dbReference type="InterPro" id="IPR002347">
    <property type="entry name" value="SDR_fam"/>
</dbReference>
<evidence type="ECO:0000313" key="4">
    <source>
        <dbReference type="Proteomes" id="UP000003240"/>
    </source>
</evidence>
<dbReference type="PRINTS" id="PR00081">
    <property type="entry name" value="GDHRDH"/>
</dbReference>
<gene>
    <name evidence="3" type="ORF">ALO_05018</name>
</gene>
<dbReference type="Gene3D" id="3.40.50.720">
    <property type="entry name" value="NAD(P)-binding Rossmann-like Domain"/>
    <property type="match status" value="1"/>
</dbReference>
<dbReference type="PANTHER" id="PTHR42760:SF5">
    <property type="entry name" value="2-DEHYDRO-3-DEOXY-D-GLUCONATE 5-DEHYDROGENASE"/>
    <property type="match status" value="1"/>
</dbReference>
<keyword evidence="4" id="KW-1185">Reference proteome</keyword>
<dbReference type="RefSeq" id="WP_004093403.1">
    <property type="nucleotide sequence ID" value="NZ_AFGF01000040.1"/>
</dbReference>
<dbReference type="GO" id="GO:0008678">
    <property type="term" value="F:2-deoxy-D-gluconate 3-dehydrogenase activity"/>
    <property type="evidence" value="ECO:0007669"/>
    <property type="project" value="InterPro"/>
</dbReference>
<keyword evidence="2" id="KW-0560">Oxidoreductase</keyword>
<dbReference type="FunFam" id="3.40.50.720:FF:000084">
    <property type="entry name" value="Short-chain dehydrogenase reductase"/>
    <property type="match status" value="1"/>
</dbReference>
<name>F7NG17_9FIRM</name>
<comment type="similarity">
    <text evidence="1">Belongs to the short-chain dehydrogenases/reductases (SDR) family.</text>
</comment>
<dbReference type="AlphaFoldDB" id="F7NG17"/>
<dbReference type="EMBL" id="AFGF01000040">
    <property type="protein sequence ID" value="EGO64935.1"/>
    <property type="molecule type" value="Genomic_DNA"/>
</dbReference>
<dbReference type="STRING" id="1009370.ALO_05018"/>
<dbReference type="OrthoDB" id="9803333at2"/>
<dbReference type="InterPro" id="IPR011286">
    <property type="entry name" value="2-deoxy-D-gluc_3_DH"/>
</dbReference>
<dbReference type="InterPro" id="IPR020904">
    <property type="entry name" value="Sc_DH/Rdtase_CS"/>
</dbReference>
<organism evidence="3 4">
    <name type="scientific">Acetonema longum DSM 6540</name>
    <dbReference type="NCBI Taxonomy" id="1009370"/>
    <lineage>
        <taxon>Bacteria</taxon>
        <taxon>Bacillati</taxon>
        <taxon>Bacillota</taxon>
        <taxon>Negativicutes</taxon>
        <taxon>Acetonemataceae</taxon>
        <taxon>Acetonema</taxon>
    </lineage>
</organism>
<evidence type="ECO:0000256" key="1">
    <source>
        <dbReference type="ARBA" id="ARBA00006484"/>
    </source>
</evidence>
<dbReference type="PRINTS" id="PR00080">
    <property type="entry name" value="SDRFAMILY"/>
</dbReference>